<accession>A0A2M8EP75</accession>
<dbReference type="EMBL" id="PFSI01000037">
    <property type="protein sequence ID" value="PJC24467.1"/>
    <property type="molecule type" value="Genomic_DNA"/>
</dbReference>
<dbReference type="AlphaFoldDB" id="A0A2M8EP75"/>
<proteinExistence type="predicted"/>
<evidence type="ECO:0000313" key="2">
    <source>
        <dbReference type="Proteomes" id="UP000230251"/>
    </source>
</evidence>
<evidence type="ECO:0000313" key="1">
    <source>
        <dbReference type="EMBL" id="PJC24467.1"/>
    </source>
</evidence>
<reference evidence="2" key="1">
    <citation type="submission" date="2017-09" db="EMBL/GenBank/DDBJ databases">
        <title>Depth-based differentiation of microbial function through sediment-hosted aquifers and enrichment of novel symbionts in the deep terrestrial subsurface.</title>
        <authorList>
            <person name="Probst A.J."/>
            <person name="Ladd B."/>
            <person name="Jarett J.K."/>
            <person name="Geller-Mcgrath D.E."/>
            <person name="Sieber C.M.K."/>
            <person name="Emerson J.B."/>
            <person name="Anantharaman K."/>
            <person name="Thomas B.C."/>
            <person name="Malmstrom R."/>
            <person name="Stieglmeier M."/>
            <person name="Klingl A."/>
            <person name="Woyke T."/>
            <person name="Ryan C.M."/>
            <person name="Banfield J.F."/>
        </authorList>
    </citation>
    <scope>NUCLEOTIDE SEQUENCE [LARGE SCALE GENOMIC DNA]</scope>
</reference>
<name>A0A2M8EP75_9BACT</name>
<organism evidence="1 2">
    <name type="scientific">Candidatus Uhrbacteria bacterium CG_4_9_14_0_2_um_filter_41_50</name>
    <dbReference type="NCBI Taxonomy" id="1975031"/>
    <lineage>
        <taxon>Bacteria</taxon>
        <taxon>Candidatus Uhriibacteriota</taxon>
    </lineage>
</organism>
<comment type="caution">
    <text evidence="1">The sequence shown here is derived from an EMBL/GenBank/DDBJ whole genome shotgun (WGS) entry which is preliminary data.</text>
</comment>
<sequence length="105" mass="11090">MKNSIPLCAHFDILTFGGVFLGVVVSDAAGFTEPLGPGFDAGQSLAVRADIDLADRAEGGDDGQCSEKRCTQEDRQCDRFGHGNHSVVGFRTGPSGFFIHSKAVC</sequence>
<dbReference type="Proteomes" id="UP000230251">
    <property type="component" value="Unassembled WGS sequence"/>
</dbReference>
<gene>
    <name evidence="1" type="ORF">CO057_02625</name>
</gene>
<protein>
    <submittedName>
        <fullName evidence="1">Uncharacterized protein</fullName>
    </submittedName>
</protein>